<evidence type="ECO:0000313" key="4">
    <source>
        <dbReference type="Proteomes" id="UP000239800"/>
    </source>
</evidence>
<accession>A0A2S7KM63</accession>
<feature type="domain" description="DUF4377" evidence="2">
    <location>
        <begin position="38"/>
        <end position="115"/>
    </location>
</feature>
<comment type="caution">
    <text evidence="3">The sequence shown here is derived from an EMBL/GenBank/DDBJ whole genome shotgun (WGS) entry which is preliminary data.</text>
</comment>
<proteinExistence type="predicted"/>
<sequence length="120" mass="13681">MRKIVQQIFGHWIFMAITLITLSTFTGCTSLNDGELFWVEGTGETCDAGAAKIQCYLINRSKDPNTGEWEYFYSSIDGFEIKQGVRQLIRVRVDTVYNPPADGSSLKYTLLKVVKTQKMW</sequence>
<protein>
    <recommendedName>
        <fullName evidence="2">DUF4377 domain-containing protein</fullName>
    </recommendedName>
</protein>
<organism evidence="3 4">
    <name type="scientific">Aureitalea marina</name>
    <dbReference type="NCBI Taxonomy" id="930804"/>
    <lineage>
        <taxon>Bacteria</taxon>
        <taxon>Pseudomonadati</taxon>
        <taxon>Bacteroidota</taxon>
        <taxon>Flavobacteriia</taxon>
        <taxon>Flavobacteriales</taxon>
        <taxon>Flavobacteriaceae</taxon>
        <taxon>Aureitalea</taxon>
    </lineage>
</organism>
<keyword evidence="1" id="KW-0472">Membrane</keyword>
<evidence type="ECO:0000259" key="2">
    <source>
        <dbReference type="Pfam" id="PF14302"/>
    </source>
</evidence>
<keyword evidence="4" id="KW-1185">Reference proteome</keyword>
<dbReference type="PROSITE" id="PS51257">
    <property type="entry name" value="PROKAR_LIPOPROTEIN"/>
    <property type="match status" value="1"/>
</dbReference>
<keyword evidence="1" id="KW-1133">Transmembrane helix</keyword>
<dbReference type="InterPro" id="IPR025485">
    <property type="entry name" value="DUF4377"/>
</dbReference>
<keyword evidence="1" id="KW-0812">Transmembrane</keyword>
<name>A0A2S7KM63_9FLAO</name>
<reference evidence="3 4" key="1">
    <citation type="submission" date="2016-11" db="EMBL/GenBank/DDBJ databases">
        <title>Trade-off between light-utilization and light-protection in marine flavobacteria.</title>
        <authorList>
            <person name="Kumagai Y."/>
        </authorList>
    </citation>
    <scope>NUCLEOTIDE SEQUENCE [LARGE SCALE GENOMIC DNA]</scope>
    <source>
        <strain evidence="3 4">NBRC 107741</strain>
    </source>
</reference>
<dbReference type="AlphaFoldDB" id="A0A2S7KM63"/>
<evidence type="ECO:0000313" key="3">
    <source>
        <dbReference type="EMBL" id="PQB03692.1"/>
    </source>
</evidence>
<dbReference type="EMBL" id="MQUB01000001">
    <property type="protein sequence ID" value="PQB03692.1"/>
    <property type="molecule type" value="Genomic_DNA"/>
</dbReference>
<dbReference type="Pfam" id="PF14302">
    <property type="entry name" value="DUF4377"/>
    <property type="match status" value="1"/>
</dbReference>
<dbReference type="OrthoDB" id="880459at2"/>
<evidence type="ECO:0000256" key="1">
    <source>
        <dbReference type="SAM" id="Phobius"/>
    </source>
</evidence>
<dbReference type="RefSeq" id="WP_104811614.1">
    <property type="nucleotide sequence ID" value="NZ_MQUB01000001.1"/>
</dbReference>
<gene>
    <name evidence="3" type="ORF">BST85_01330</name>
</gene>
<dbReference type="Proteomes" id="UP000239800">
    <property type="component" value="Unassembled WGS sequence"/>
</dbReference>
<feature type="transmembrane region" description="Helical" evidence="1">
    <location>
        <begin position="12"/>
        <end position="32"/>
    </location>
</feature>